<feature type="domain" description="EF-hand" evidence="3">
    <location>
        <begin position="1"/>
        <end position="31"/>
    </location>
</feature>
<gene>
    <name evidence="4" type="ORF">RFI_11338</name>
</gene>
<reference evidence="4 5" key="1">
    <citation type="journal article" date="2013" name="Curr. Biol.">
        <title>The Genome of the Foraminiferan Reticulomyxa filosa.</title>
        <authorList>
            <person name="Glockner G."/>
            <person name="Hulsmann N."/>
            <person name="Schleicher M."/>
            <person name="Noegel A.A."/>
            <person name="Eichinger L."/>
            <person name="Gallinger C."/>
            <person name="Pawlowski J."/>
            <person name="Sierra R."/>
            <person name="Euteneuer U."/>
            <person name="Pillet L."/>
            <person name="Moustafa A."/>
            <person name="Platzer M."/>
            <person name="Groth M."/>
            <person name="Szafranski K."/>
            <person name="Schliwa M."/>
        </authorList>
    </citation>
    <scope>NUCLEOTIDE SEQUENCE [LARGE SCALE GENOMIC DNA]</scope>
</reference>
<dbReference type="OrthoDB" id="1071340at2759"/>
<dbReference type="AlphaFoldDB" id="X6NKB1"/>
<evidence type="ECO:0000256" key="2">
    <source>
        <dbReference type="SAM" id="MobiDB-lite"/>
    </source>
</evidence>
<dbReference type="InterPro" id="IPR002048">
    <property type="entry name" value="EF_hand_dom"/>
</dbReference>
<dbReference type="InterPro" id="IPR011992">
    <property type="entry name" value="EF-hand-dom_pair"/>
</dbReference>
<accession>X6NKB1</accession>
<dbReference type="Pfam" id="PF13499">
    <property type="entry name" value="EF-hand_7"/>
    <property type="match status" value="1"/>
</dbReference>
<evidence type="ECO:0000313" key="5">
    <source>
        <dbReference type="Proteomes" id="UP000023152"/>
    </source>
</evidence>
<dbReference type="GO" id="GO:0005509">
    <property type="term" value="F:calcium ion binding"/>
    <property type="evidence" value="ECO:0007669"/>
    <property type="project" value="InterPro"/>
</dbReference>
<dbReference type="SUPFAM" id="SSF47473">
    <property type="entry name" value="EF-hand"/>
    <property type="match status" value="1"/>
</dbReference>
<dbReference type="PROSITE" id="PS50222">
    <property type="entry name" value="EF_HAND_2"/>
    <property type="match status" value="1"/>
</dbReference>
<dbReference type="SMART" id="SM00054">
    <property type="entry name" value="EFh"/>
    <property type="match status" value="1"/>
</dbReference>
<feature type="compositionally biased region" description="Basic and acidic residues" evidence="2">
    <location>
        <begin position="158"/>
        <end position="169"/>
    </location>
</feature>
<evidence type="ECO:0000313" key="4">
    <source>
        <dbReference type="EMBL" id="ETO25802.1"/>
    </source>
</evidence>
<keyword evidence="1" id="KW-0106">Calcium</keyword>
<name>X6NKB1_RETFI</name>
<dbReference type="PROSITE" id="PS00018">
    <property type="entry name" value="EF_HAND_1"/>
    <property type="match status" value="1"/>
</dbReference>
<dbReference type="CDD" id="cd00051">
    <property type="entry name" value="EFh"/>
    <property type="match status" value="1"/>
</dbReference>
<organism evidence="4 5">
    <name type="scientific">Reticulomyxa filosa</name>
    <dbReference type="NCBI Taxonomy" id="46433"/>
    <lineage>
        <taxon>Eukaryota</taxon>
        <taxon>Sar</taxon>
        <taxon>Rhizaria</taxon>
        <taxon>Retaria</taxon>
        <taxon>Foraminifera</taxon>
        <taxon>Monothalamids</taxon>
        <taxon>Reticulomyxidae</taxon>
        <taxon>Reticulomyxa</taxon>
    </lineage>
</organism>
<protein>
    <recommendedName>
        <fullName evidence="3">EF-hand domain-containing protein</fullName>
    </recommendedName>
</protein>
<keyword evidence="5" id="KW-1185">Reference proteome</keyword>
<proteinExistence type="predicted"/>
<dbReference type="InterPro" id="IPR018247">
    <property type="entry name" value="EF_Hand_1_Ca_BS"/>
</dbReference>
<comment type="caution">
    <text evidence="4">The sequence shown here is derived from an EMBL/GenBank/DDBJ whole genome shotgun (WGS) entry which is preliminary data.</text>
</comment>
<dbReference type="Proteomes" id="UP000023152">
    <property type="component" value="Unassembled WGS sequence"/>
</dbReference>
<dbReference type="Gene3D" id="1.10.238.10">
    <property type="entry name" value="EF-hand"/>
    <property type="match status" value="1"/>
</dbReference>
<dbReference type="EMBL" id="ASPP01008272">
    <property type="protein sequence ID" value="ETO25802.1"/>
    <property type="molecule type" value="Genomic_DNA"/>
</dbReference>
<evidence type="ECO:0000259" key="3">
    <source>
        <dbReference type="PROSITE" id="PS50222"/>
    </source>
</evidence>
<evidence type="ECO:0000256" key="1">
    <source>
        <dbReference type="ARBA" id="ARBA00022837"/>
    </source>
</evidence>
<feature type="non-terminal residue" evidence="4">
    <location>
        <position position="252"/>
    </location>
</feature>
<sequence>MRSVFEKFDKDKDGKIDRQELRNGFQALGLDCSREQIFQIMKDMNSDDEIDALSFEEFSVAISKWSRVLLVCIMQINKQTAQKKKKKKNKCYCHYLSQFQHRQDTFHQMMELGQKQENVAKEEIEKEKAKETLANGKSSPKKKNEKHSASPLITDNTEDVKEEQHKDQTDNIVEKKKGEEEEEVANIDDVWKHIDGEEEEEDELELHLTDRQILVRALLWLTFGTALCIIFSDPMVEVIQNFSTTIGINPFF</sequence>
<feature type="region of interest" description="Disordered" evidence="2">
    <location>
        <begin position="126"/>
        <end position="169"/>
    </location>
</feature>